<protein>
    <submittedName>
        <fullName evidence="3">Uncharacterized protein</fullName>
    </submittedName>
</protein>
<dbReference type="VEuPathDB" id="CryptoDB:Vbra_13327"/>
<dbReference type="AlphaFoldDB" id="A0A0G4EUK1"/>
<proteinExistence type="predicted"/>
<feature type="region of interest" description="Disordered" evidence="2">
    <location>
        <begin position="1"/>
        <end position="111"/>
    </location>
</feature>
<accession>A0A0G4EUK1</accession>
<keyword evidence="4" id="KW-1185">Reference proteome</keyword>
<organism evidence="3 4">
    <name type="scientific">Vitrella brassicaformis (strain CCMP3155)</name>
    <dbReference type="NCBI Taxonomy" id="1169540"/>
    <lineage>
        <taxon>Eukaryota</taxon>
        <taxon>Sar</taxon>
        <taxon>Alveolata</taxon>
        <taxon>Colpodellida</taxon>
        <taxon>Vitrellaceae</taxon>
        <taxon>Vitrella</taxon>
    </lineage>
</organism>
<dbReference type="PANTHER" id="PTHR45615">
    <property type="entry name" value="MYOSIN HEAVY CHAIN, NON-MUSCLE"/>
    <property type="match status" value="1"/>
</dbReference>
<feature type="region of interest" description="Disordered" evidence="2">
    <location>
        <begin position="140"/>
        <end position="237"/>
    </location>
</feature>
<dbReference type="PANTHER" id="PTHR45615:SF80">
    <property type="entry name" value="GRIP DOMAIN-CONTAINING PROTEIN"/>
    <property type="match status" value="1"/>
</dbReference>
<sequence length="687" mass="75979">MKKHAEPSSRFRRHDSDNNASPDQPDAAQDMMQHSRSGDQHPAPAPVRAIGPDEQDEDREFLGIMPSHPGPSHDDSTPLAAIAPSSASDASPLPLSLPSPTHHPAAEAVYTHPPTTRLMQQMAGLTDEGWQMLRHIVAQHAAQTHHEAPAPPAALSPGAPAAPTADGATASAPHPSSPPSAGASYDAPAPPPSLPSHPVMTGSSRTDGGTSSREGGGQHEGSDEWQRPDEGDDEEDDWASYDWGEYEARQHLRVANSRLRKELRRARGELRRARGKTAVCESRVEELRRLLVAYEHEHEDQEADSQLCATLQSELNKELEAVRSELTTARREHHKELMEVKYELWGLEEAHRDLNAAMEQATRRHQAELHEHKAQCEELESRLDLASRRRRELSDDVNQRDDAIRRLVQEKGELGKALAAKTQELERLQTAHRGATTATMRLANELRLAKDETAPLRLASSLQAPQRRQLQGAWSGLQAVVRLAMRASIARLQNRLAEQDEELNEMQAAFHGDVEELQGAHERELQAVRDTLQETRSQLRDARTSLEVERIESEETISRLRQTVSAMRMRGRAEAEDLEDQDSDLIPQETPIMPPPAMPQPVRPSPASAAPAAARPVPVSPPPPLIPPPLIGHPPSHIHFLPRHLVSSQMVPRPPVWLPQLPPPQPARLPLPAREARAGRRSKCCAR</sequence>
<evidence type="ECO:0000313" key="4">
    <source>
        <dbReference type="Proteomes" id="UP000041254"/>
    </source>
</evidence>
<reference evidence="3 4" key="1">
    <citation type="submission" date="2014-11" db="EMBL/GenBank/DDBJ databases">
        <authorList>
            <person name="Zhu J."/>
            <person name="Qi W."/>
            <person name="Song R."/>
        </authorList>
    </citation>
    <scope>NUCLEOTIDE SEQUENCE [LARGE SCALE GENOMIC DNA]</scope>
</reference>
<feature type="compositionally biased region" description="Low complexity" evidence="2">
    <location>
        <begin position="155"/>
        <end position="187"/>
    </location>
</feature>
<feature type="compositionally biased region" description="Basic and acidic residues" evidence="2">
    <location>
        <begin position="1"/>
        <end position="17"/>
    </location>
</feature>
<keyword evidence="1" id="KW-0175">Coiled coil</keyword>
<evidence type="ECO:0000313" key="3">
    <source>
        <dbReference type="EMBL" id="CEM01901.1"/>
    </source>
</evidence>
<dbReference type="OMA" id="HEGSDEW"/>
<dbReference type="Proteomes" id="UP000041254">
    <property type="component" value="Unassembled WGS sequence"/>
</dbReference>
<feature type="compositionally biased region" description="Low complexity" evidence="2">
    <location>
        <begin position="77"/>
        <end position="103"/>
    </location>
</feature>
<name>A0A0G4EUK1_VITBC</name>
<feature type="region of interest" description="Disordered" evidence="2">
    <location>
        <begin position="590"/>
        <end position="616"/>
    </location>
</feature>
<dbReference type="EMBL" id="CDMY01000313">
    <property type="protein sequence ID" value="CEM01901.1"/>
    <property type="molecule type" value="Genomic_DNA"/>
</dbReference>
<evidence type="ECO:0000256" key="2">
    <source>
        <dbReference type="SAM" id="MobiDB-lite"/>
    </source>
</evidence>
<evidence type="ECO:0000256" key="1">
    <source>
        <dbReference type="SAM" id="Coils"/>
    </source>
</evidence>
<gene>
    <name evidence="3" type="ORF">Vbra_13327</name>
</gene>
<feature type="compositionally biased region" description="Basic and acidic residues" evidence="2">
    <location>
        <begin position="216"/>
        <end position="229"/>
    </location>
</feature>
<feature type="compositionally biased region" description="Low complexity" evidence="2">
    <location>
        <begin position="605"/>
        <end position="616"/>
    </location>
</feature>
<feature type="coiled-coil region" evidence="1">
    <location>
        <begin position="249"/>
        <end position="396"/>
    </location>
</feature>
<feature type="compositionally biased region" description="Pro residues" evidence="2">
    <location>
        <begin position="592"/>
        <end position="604"/>
    </location>
</feature>
<dbReference type="InParanoid" id="A0A0G4EUK1"/>
<feature type="region of interest" description="Disordered" evidence="2">
    <location>
        <begin position="668"/>
        <end position="687"/>
    </location>
</feature>
<feature type="compositionally biased region" description="Low complexity" evidence="2">
    <location>
        <begin position="196"/>
        <end position="213"/>
    </location>
</feature>
<feature type="coiled-coil region" evidence="1">
    <location>
        <begin position="482"/>
        <end position="552"/>
    </location>
</feature>